<sequence length="161" mass="17682">MSEELIQATIPGLSSTQIRAADLLSQGTSERLVLDKCKVQIQTLRKWYEDVRFQAAVDLFSSGAVAEVATSRSVAEILEEAAPKAAEQVERLMNEAEKDDTKLRAAEAVLDRTGHARQTEVRKTIVNIDVDGIALIEETRRMIEAAKIPEGESEVVDASET</sequence>
<comment type="caution">
    <text evidence="2">The sequence shown here is derived from an EMBL/GenBank/DDBJ whole genome shotgun (WGS) entry which is preliminary data.</text>
</comment>
<reference evidence="2" key="1">
    <citation type="journal article" date="2015" name="Nature">
        <title>Complex archaea that bridge the gap between prokaryotes and eukaryotes.</title>
        <authorList>
            <person name="Spang A."/>
            <person name="Saw J.H."/>
            <person name="Jorgensen S.L."/>
            <person name="Zaremba-Niedzwiedzka K."/>
            <person name="Martijn J."/>
            <person name="Lind A.E."/>
            <person name="van Eijk R."/>
            <person name="Schleper C."/>
            <person name="Guy L."/>
            <person name="Ettema T.J."/>
        </authorList>
    </citation>
    <scope>NUCLEOTIDE SEQUENCE</scope>
</reference>
<evidence type="ECO:0008006" key="3">
    <source>
        <dbReference type="Google" id="ProtNLM"/>
    </source>
</evidence>
<evidence type="ECO:0000313" key="2">
    <source>
        <dbReference type="EMBL" id="KKK55671.1"/>
    </source>
</evidence>
<protein>
    <recommendedName>
        <fullName evidence="3">Homeodomain phBC6A51-type domain-containing protein</fullName>
    </recommendedName>
</protein>
<feature type="coiled-coil region" evidence="1">
    <location>
        <begin position="75"/>
        <end position="109"/>
    </location>
</feature>
<keyword evidence="1" id="KW-0175">Coiled coil</keyword>
<accession>A0A0F8Z6D0</accession>
<gene>
    <name evidence="2" type="ORF">LCGC14_3072200</name>
</gene>
<dbReference type="AlphaFoldDB" id="A0A0F8Z6D0"/>
<dbReference type="EMBL" id="LAZR01065379">
    <property type="protein sequence ID" value="KKK55671.1"/>
    <property type="molecule type" value="Genomic_DNA"/>
</dbReference>
<organism evidence="2">
    <name type="scientific">marine sediment metagenome</name>
    <dbReference type="NCBI Taxonomy" id="412755"/>
    <lineage>
        <taxon>unclassified sequences</taxon>
        <taxon>metagenomes</taxon>
        <taxon>ecological metagenomes</taxon>
    </lineage>
</organism>
<proteinExistence type="predicted"/>
<name>A0A0F8Z6D0_9ZZZZ</name>
<evidence type="ECO:0000256" key="1">
    <source>
        <dbReference type="SAM" id="Coils"/>
    </source>
</evidence>